<dbReference type="Gene3D" id="1.25.40.10">
    <property type="entry name" value="Tetratricopeptide repeat domain"/>
    <property type="match status" value="6"/>
</dbReference>
<dbReference type="PANTHER" id="PTHR47447:SF17">
    <property type="entry name" value="OS12G0638900 PROTEIN"/>
    <property type="match status" value="1"/>
</dbReference>
<evidence type="ECO:0000313" key="4">
    <source>
        <dbReference type="EMBL" id="CAK8993899.1"/>
    </source>
</evidence>
<dbReference type="SUPFAM" id="SSF48452">
    <property type="entry name" value="TPR-like"/>
    <property type="match status" value="1"/>
</dbReference>
<evidence type="ECO:0000313" key="5">
    <source>
        <dbReference type="Proteomes" id="UP001642464"/>
    </source>
</evidence>
<keyword evidence="5" id="KW-1185">Reference proteome</keyword>
<evidence type="ECO:0000256" key="1">
    <source>
        <dbReference type="ARBA" id="ARBA00022737"/>
    </source>
</evidence>
<organism evidence="4 5">
    <name type="scientific">Durusdinium trenchii</name>
    <dbReference type="NCBI Taxonomy" id="1381693"/>
    <lineage>
        <taxon>Eukaryota</taxon>
        <taxon>Sar</taxon>
        <taxon>Alveolata</taxon>
        <taxon>Dinophyceae</taxon>
        <taxon>Suessiales</taxon>
        <taxon>Symbiodiniaceae</taxon>
        <taxon>Durusdinium</taxon>
    </lineage>
</organism>
<gene>
    <name evidence="4" type="ORF">SCF082_LOCUS3706</name>
</gene>
<feature type="repeat" description="PPR" evidence="2">
    <location>
        <begin position="792"/>
        <end position="826"/>
    </location>
</feature>
<feature type="repeat" description="PPR" evidence="2">
    <location>
        <begin position="827"/>
        <end position="861"/>
    </location>
</feature>
<dbReference type="Proteomes" id="UP001642464">
    <property type="component" value="Unassembled WGS sequence"/>
</dbReference>
<dbReference type="PROSITE" id="PS51375">
    <property type="entry name" value="PPR"/>
    <property type="match status" value="7"/>
</dbReference>
<keyword evidence="1" id="KW-0677">Repeat</keyword>
<dbReference type="EMBL" id="CAXAMM010001892">
    <property type="protein sequence ID" value="CAK8993899.1"/>
    <property type="molecule type" value="Genomic_DNA"/>
</dbReference>
<dbReference type="NCBIfam" id="TIGR00756">
    <property type="entry name" value="PPR"/>
    <property type="match status" value="7"/>
</dbReference>
<accession>A0ABP0HUL0</accession>
<dbReference type="InterPro" id="IPR011990">
    <property type="entry name" value="TPR-like_helical_dom_sf"/>
</dbReference>
<name>A0ABP0HUL0_9DINO</name>
<dbReference type="InterPro" id="IPR002885">
    <property type="entry name" value="PPR_rpt"/>
</dbReference>
<reference evidence="4 5" key="1">
    <citation type="submission" date="2024-02" db="EMBL/GenBank/DDBJ databases">
        <authorList>
            <person name="Chen Y."/>
            <person name="Shah S."/>
            <person name="Dougan E. K."/>
            <person name="Thang M."/>
            <person name="Chan C."/>
        </authorList>
    </citation>
    <scope>NUCLEOTIDE SEQUENCE [LARGE SCALE GENOMIC DNA]</scope>
</reference>
<keyword evidence="3" id="KW-1133">Transmembrane helix</keyword>
<comment type="caution">
    <text evidence="4">The sequence shown here is derived from an EMBL/GenBank/DDBJ whole genome shotgun (WGS) entry which is preliminary data.</text>
</comment>
<evidence type="ECO:0000256" key="3">
    <source>
        <dbReference type="SAM" id="Phobius"/>
    </source>
</evidence>
<protein>
    <submittedName>
        <fullName evidence="4">Pentatricopeptide repeat-containing protein At3g06920</fullName>
    </submittedName>
</protein>
<dbReference type="Pfam" id="PF01535">
    <property type="entry name" value="PPR"/>
    <property type="match status" value="3"/>
</dbReference>
<feature type="repeat" description="PPR" evidence="2">
    <location>
        <begin position="757"/>
        <end position="791"/>
    </location>
</feature>
<keyword evidence="3" id="KW-0472">Membrane</keyword>
<feature type="repeat" description="PPR" evidence="2">
    <location>
        <begin position="722"/>
        <end position="756"/>
    </location>
</feature>
<feature type="transmembrane region" description="Helical" evidence="3">
    <location>
        <begin position="20"/>
        <end position="40"/>
    </location>
</feature>
<proteinExistence type="predicted"/>
<feature type="repeat" description="PPR" evidence="2">
    <location>
        <begin position="536"/>
        <end position="573"/>
    </location>
</feature>
<sequence length="935" mass="104522">MADFMEQVQTLLKNLSGELFLVGGAFVLQFFLFGNVLWPWRKKAKGKASKKLDPSTPTRQEVDHILEATTAAFEQGDHRTVLRKWGTLQRAGDVPAQTLVQVVESMQRLRKDRTFILAEVKGLVLKSATARSVDYMNDLLTPLTKSLDSGLISSLLGVFSKVGVEPDSRTYDILMHLHFATRSFEEVKDLAKHMREAGLKPTQRAKLVMLKTYLQEGCLSEALQCYAELPELPKHVATQLVEIACRDRRLDEVLPKLESLQIPMTTDSLNLMLNESIRSGQPEVAKKALELAQQQQVEKNSRTYSLLVRSEKDAKEVRRLLEEVSAAGQVDAMMSQAVLEVCTKTGDVQLAERLSEMLKPEEGNQAPAFMALMRFYVEAGRPEKALELYDTLTEKKDKDGKPSQRPPIDGRTKHCLLSAANTLNRQDIAEELSEDPTKGVAMVRGWSKNNDIDGVLSLLDGPGKLPSTAWNIALDTCVENGELEKAKMLAKRMKDAGVMDAVSYNTLIKAYVRHNLFDQACALLLTMRQDPTHMPNTVTYHELISALLKTGKENHRTRAWELVNEMKEDQVMPNKALVSNLLRSLRSKSHSSEINRAMQLVETIQHQVDEGLLCTVLEAGVRVGKVQLVQKKLKCFHGEDAECPVKITGAHSFGSLIKAYGFVKDVAGAWNCWREMSMQHLKPTNITLGCMVEAVASNGDVDGAHELIQRLLEDKETKTQVNAVIYGSILKGFSRKKRMDRVWDAFNEMKIHGITPTLMTFNAIMDGCVRNEEMSKVTELVQEMRQYGLEPNLITHSTMIKGFCASGDMQSAFAIFEQLQKGPESPDEVVYNTLLDGCLKAGMADEGEQLLEAMMAQGLPPSIYTLSVVVKLLANAKRLDKAFRLAETASARFRFRLGAQLQTALLQACISCRAFERGARFYLKTHKDRLSADKK</sequence>
<feature type="repeat" description="PPR" evidence="2">
    <location>
        <begin position="500"/>
        <end position="530"/>
    </location>
</feature>
<keyword evidence="3" id="KW-0812">Transmembrane</keyword>
<dbReference type="Pfam" id="PF13041">
    <property type="entry name" value="PPR_2"/>
    <property type="match status" value="3"/>
</dbReference>
<evidence type="ECO:0000256" key="2">
    <source>
        <dbReference type="PROSITE-ProRule" id="PRU00708"/>
    </source>
</evidence>
<dbReference type="PANTHER" id="PTHR47447">
    <property type="entry name" value="OS03G0856100 PROTEIN"/>
    <property type="match status" value="1"/>
</dbReference>
<feature type="repeat" description="PPR" evidence="2">
    <location>
        <begin position="167"/>
        <end position="201"/>
    </location>
</feature>